<feature type="transmembrane region" description="Helical" evidence="9">
    <location>
        <begin position="239"/>
        <end position="259"/>
    </location>
</feature>
<evidence type="ECO:0000313" key="12">
    <source>
        <dbReference type="Proteomes" id="UP001204621"/>
    </source>
</evidence>
<keyword evidence="8 9" id="KW-0472">Membrane</keyword>
<evidence type="ECO:0000313" key="11">
    <source>
        <dbReference type="EMBL" id="MCS0659315.1"/>
    </source>
</evidence>
<evidence type="ECO:0000256" key="7">
    <source>
        <dbReference type="ARBA" id="ARBA00022989"/>
    </source>
</evidence>
<evidence type="ECO:0000256" key="8">
    <source>
        <dbReference type="ARBA" id="ARBA00023136"/>
    </source>
</evidence>
<feature type="transmembrane region" description="Helical" evidence="9">
    <location>
        <begin position="54"/>
        <end position="78"/>
    </location>
</feature>
<accession>A0ABT2D1M4</accession>
<dbReference type="PANTHER" id="PTHR43528">
    <property type="entry name" value="ALPHA-KETOGLUTARATE PERMEASE"/>
    <property type="match status" value="1"/>
</dbReference>
<keyword evidence="12" id="KW-1185">Reference proteome</keyword>
<comment type="subcellular location">
    <subcellularLocation>
        <location evidence="1">Cell membrane</location>
        <topology evidence="1">Multi-pass membrane protein</topology>
    </subcellularLocation>
</comment>
<dbReference type="Gene3D" id="1.20.1250.20">
    <property type="entry name" value="MFS general substrate transporter like domains"/>
    <property type="match status" value="2"/>
</dbReference>
<keyword evidence="3" id="KW-0813">Transport</keyword>
<feature type="transmembrane region" description="Helical" evidence="9">
    <location>
        <begin position="90"/>
        <end position="114"/>
    </location>
</feature>
<feature type="domain" description="Major facilitator superfamily (MFS) profile" evidence="10">
    <location>
        <begin position="18"/>
        <end position="429"/>
    </location>
</feature>
<feature type="transmembrane region" description="Helical" evidence="9">
    <location>
        <begin position="306"/>
        <end position="329"/>
    </location>
</feature>
<feature type="transmembrane region" description="Helical" evidence="9">
    <location>
        <begin position="405"/>
        <end position="422"/>
    </location>
</feature>
<organism evidence="11 12">
    <name type="scientific">Massilia terrae</name>
    <dbReference type="NCBI Taxonomy" id="1811224"/>
    <lineage>
        <taxon>Bacteria</taxon>
        <taxon>Pseudomonadati</taxon>
        <taxon>Pseudomonadota</taxon>
        <taxon>Betaproteobacteria</taxon>
        <taxon>Burkholderiales</taxon>
        <taxon>Oxalobacteraceae</taxon>
        <taxon>Telluria group</taxon>
        <taxon>Massilia</taxon>
    </lineage>
</organism>
<dbReference type="SUPFAM" id="SSF103473">
    <property type="entry name" value="MFS general substrate transporter"/>
    <property type="match status" value="1"/>
</dbReference>
<dbReference type="EMBL" id="JANUGU010000004">
    <property type="protein sequence ID" value="MCS0659315.1"/>
    <property type="molecule type" value="Genomic_DNA"/>
</dbReference>
<sequence length="454" mass="48788">MTSHSAAQANRKPSRLGTVVKVTSGNFIEMYDFFLFGFYAHQIAAAFFPASSEYAALMMTFATFGAGFFMRPLGAIFLGSYVDRIGRRKGLVLTLGIMASGTALIAFVPGYATIGMLAPVLVLIGRLLQGFSAGVELGGVSVYLSEMATPGNKGFYVSWQSASQQVAVIFSAALGYALNHAMPKEAIADWGWRIPFFIGCSIIPVVFYIRRSLQETEAYLAQKTHPTFRQMMRTVALNWPLVAVGAMLVVMTTVAFYLITVYTPTFGKSVLKLSTEESLLVTLCVGVSNFIWLPVMGAVSDRIGRWPVMAACSALAAITAYPALSWLIANPSFGHMVLIELWLSFLYGSYNGATIVALTEIIPVQVRTTGFSLAYSLATALFGGMTPLLSTWLIETTGDKAAPGYWMAAAGAVSLIATFLVYRGIVRERLAAPQPVERSAAVCTGAQSGNAPSM</sequence>
<proteinExistence type="inferred from homology"/>
<dbReference type="PROSITE" id="PS50850">
    <property type="entry name" value="MFS"/>
    <property type="match status" value="1"/>
</dbReference>
<evidence type="ECO:0000256" key="9">
    <source>
        <dbReference type="SAM" id="Phobius"/>
    </source>
</evidence>
<dbReference type="InterPro" id="IPR020846">
    <property type="entry name" value="MFS_dom"/>
</dbReference>
<dbReference type="RefSeq" id="WP_258812496.1">
    <property type="nucleotide sequence ID" value="NZ_JANUGU010000004.1"/>
</dbReference>
<keyword evidence="6" id="KW-0769">Symport</keyword>
<name>A0ABT2D1M4_9BURK</name>
<evidence type="ECO:0000256" key="2">
    <source>
        <dbReference type="ARBA" id="ARBA00008240"/>
    </source>
</evidence>
<dbReference type="InterPro" id="IPR005829">
    <property type="entry name" value="Sugar_transporter_CS"/>
</dbReference>
<dbReference type="Pfam" id="PF07690">
    <property type="entry name" value="MFS_1"/>
    <property type="match status" value="1"/>
</dbReference>
<feature type="transmembrane region" description="Helical" evidence="9">
    <location>
        <begin position="341"/>
        <end position="361"/>
    </location>
</feature>
<keyword evidence="7 9" id="KW-1133">Transmembrane helix</keyword>
<dbReference type="InterPro" id="IPR036259">
    <property type="entry name" value="MFS_trans_sf"/>
</dbReference>
<keyword evidence="4" id="KW-1003">Cell membrane</keyword>
<comment type="similarity">
    <text evidence="2">Belongs to the major facilitator superfamily. Metabolite:H+ Symporter (MHS) family (TC 2.A.1.6) family.</text>
</comment>
<evidence type="ECO:0000259" key="10">
    <source>
        <dbReference type="PROSITE" id="PS50850"/>
    </source>
</evidence>
<dbReference type="PANTHER" id="PTHR43528:SF6">
    <property type="entry name" value="CITRATE-PROTON SYMPORTER"/>
    <property type="match status" value="1"/>
</dbReference>
<evidence type="ECO:0000256" key="5">
    <source>
        <dbReference type="ARBA" id="ARBA00022692"/>
    </source>
</evidence>
<feature type="transmembrane region" description="Helical" evidence="9">
    <location>
        <begin position="279"/>
        <end position="299"/>
    </location>
</feature>
<feature type="transmembrane region" description="Helical" evidence="9">
    <location>
        <begin position="373"/>
        <end position="393"/>
    </location>
</feature>
<dbReference type="CDD" id="cd17368">
    <property type="entry name" value="MFS_CitA"/>
    <property type="match status" value="1"/>
</dbReference>
<evidence type="ECO:0000256" key="3">
    <source>
        <dbReference type="ARBA" id="ARBA00022448"/>
    </source>
</evidence>
<feature type="transmembrane region" description="Helical" evidence="9">
    <location>
        <begin position="30"/>
        <end position="48"/>
    </location>
</feature>
<reference evidence="11 12" key="1">
    <citation type="submission" date="2022-08" db="EMBL/GenBank/DDBJ databases">
        <title>Reclassification of Massilia species as members of the genera Telluria, Duganella, Pseudoduganella, Mokoshia gen. nov. and Zemynaea gen. nov. using orthogonal and non-orthogonal genome-based approaches.</title>
        <authorList>
            <person name="Bowman J.P."/>
        </authorList>
    </citation>
    <scope>NUCLEOTIDE SEQUENCE [LARGE SCALE GENOMIC DNA]</scope>
    <source>
        <strain evidence="11 12">JCM 31606</strain>
    </source>
</reference>
<dbReference type="Proteomes" id="UP001204621">
    <property type="component" value="Unassembled WGS sequence"/>
</dbReference>
<comment type="caution">
    <text evidence="11">The sequence shown here is derived from an EMBL/GenBank/DDBJ whole genome shotgun (WGS) entry which is preliminary data.</text>
</comment>
<evidence type="ECO:0000256" key="6">
    <source>
        <dbReference type="ARBA" id="ARBA00022847"/>
    </source>
</evidence>
<dbReference type="PROSITE" id="PS00217">
    <property type="entry name" value="SUGAR_TRANSPORT_2"/>
    <property type="match status" value="1"/>
</dbReference>
<dbReference type="NCBIfam" id="NF011656">
    <property type="entry name" value="PRK15075.1"/>
    <property type="match status" value="1"/>
</dbReference>
<protein>
    <submittedName>
        <fullName evidence="11">MFS transporter</fullName>
    </submittedName>
</protein>
<dbReference type="InterPro" id="IPR051084">
    <property type="entry name" value="H+-coupled_symporters"/>
</dbReference>
<feature type="transmembrane region" description="Helical" evidence="9">
    <location>
        <begin position="190"/>
        <end position="209"/>
    </location>
</feature>
<evidence type="ECO:0000256" key="4">
    <source>
        <dbReference type="ARBA" id="ARBA00022475"/>
    </source>
</evidence>
<dbReference type="InterPro" id="IPR011701">
    <property type="entry name" value="MFS"/>
</dbReference>
<evidence type="ECO:0000256" key="1">
    <source>
        <dbReference type="ARBA" id="ARBA00004651"/>
    </source>
</evidence>
<gene>
    <name evidence="11" type="ORF">NX778_14690</name>
</gene>
<keyword evidence="5 9" id="KW-0812">Transmembrane</keyword>